<dbReference type="EMBL" id="BPQB01000011">
    <property type="protein sequence ID" value="GJE88894.1"/>
    <property type="molecule type" value="Genomic_DNA"/>
</dbReference>
<protein>
    <submittedName>
        <fullName evidence="2">Uncharacterized protein</fullName>
    </submittedName>
</protein>
<feature type="chain" id="PRO_5040310650" evidence="1">
    <location>
        <begin position="24"/>
        <end position="79"/>
    </location>
</feature>
<evidence type="ECO:0000313" key="3">
    <source>
        <dbReference type="Proteomes" id="UP000703269"/>
    </source>
</evidence>
<name>A0A9P3G7K3_9APHY</name>
<dbReference type="Proteomes" id="UP000703269">
    <property type="component" value="Unassembled WGS sequence"/>
</dbReference>
<evidence type="ECO:0000313" key="2">
    <source>
        <dbReference type="EMBL" id="GJE88894.1"/>
    </source>
</evidence>
<feature type="signal peptide" evidence="1">
    <location>
        <begin position="1"/>
        <end position="23"/>
    </location>
</feature>
<keyword evidence="3" id="KW-1185">Reference proteome</keyword>
<evidence type="ECO:0000256" key="1">
    <source>
        <dbReference type="SAM" id="SignalP"/>
    </source>
</evidence>
<accession>A0A9P3G7K3</accession>
<organism evidence="2 3">
    <name type="scientific">Phanerochaete sordida</name>
    <dbReference type="NCBI Taxonomy" id="48140"/>
    <lineage>
        <taxon>Eukaryota</taxon>
        <taxon>Fungi</taxon>
        <taxon>Dikarya</taxon>
        <taxon>Basidiomycota</taxon>
        <taxon>Agaricomycotina</taxon>
        <taxon>Agaricomycetes</taxon>
        <taxon>Polyporales</taxon>
        <taxon>Phanerochaetaceae</taxon>
        <taxon>Phanerochaete</taxon>
    </lineage>
</organism>
<comment type="caution">
    <text evidence="2">The sequence shown here is derived from an EMBL/GenBank/DDBJ whole genome shotgun (WGS) entry which is preliminary data.</text>
</comment>
<dbReference type="AlphaFoldDB" id="A0A9P3G7K3"/>
<dbReference type="OrthoDB" id="3498024at2759"/>
<proteinExistence type="predicted"/>
<reference evidence="2 3" key="1">
    <citation type="submission" date="2021-08" db="EMBL/GenBank/DDBJ databases">
        <title>Draft Genome Sequence of Phanerochaete sordida strain YK-624.</title>
        <authorList>
            <person name="Mori T."/>
            <person name="Dohra H."/>
            <person name="Suzuki T."/>
            <person name="Kawagishi H."/>
            <person name="Hirai H."/>
        </authorList>
    </citation>
    <scope>NUCLEOTIDE SEQUENCE [LARGE SCALE GENOMIC DNA]</scope>
    <source>
        <strain evidence="2 3">YK-624</strain>
    </source>
</reference>
<gene>
    <name evidence="2" type="ORF">PsYK624_049810</name>
</gene>
<sequence>MQLFLTFVPLAVFLLTGTEGLAAQTPSTALPTPSGSCKAGSFACSGHTILVCNSTGQFVTAANCGSQNCTISGGSVFCS</sequence>
<keyword evidence="1" id="KW-0732">Signal</keyword>